<gene>
    <name evidence="1" type="ORF">LSAA_9390</name>
</gene>
<sequence length="108" mass="12404">MKEQLNAYDRASCHGAVKTQAFLRDNFLDYWELNMWLHSSPDANCLDYSIQARPEKTVCATSQRIVHSLEASVKKKLTKLESNYIVKVCKEFRPCIEAIIITQGSHID</sequence>
<protein>
    <submittedName>
        <fullName evidence="1">(salmon louse) hypothetical protein</fullName>
    </submittedName>
</protein>
<dbReference type="AlphaFoldDB" id="A0A7R8CUC9"/>
<dbReference type="Proteomes" id="UP000675881">
    <property type="component" value="Chromosome 5"/>
</dbReference>
<name>A0A7R8CUC9_LEPSM</name>
<organism evidence="1 2">
    <name type="scientific">Lepeophtheirus salmonis</name>
    <name type="common">Salmon louse</name>
    <name type="synonym">Caligus salmonis</name>
    <dbReference type="NCBI Taxonomy" id="72036"/>
    <lineage>
        <taxon>Eukaryota</taxon>
        <taxon>Metazoa</taxon>
        <taxon>Ecdysozoa</taxon>
        <taxon>Arthropoda</taxon>
        <taxon>Crustacea</taxon>
        <taxon>Multicrustacea</taxon>
        <taxon>Hexanauplia</taxon>
        <taxon>Copepoda</taxon>
        <taxon>Siphonostomatoida</taxon>
        <taxon>Caligidae</taxon>
        <taxon>Lepeophtheirus</taxon>
    </lineage>
</organism>
<reference evidence="1" key="1">
    <citation type="submission" date="2021-02" db="EMBL/GenBank/DDBJ databases">
        <authorList>
            <person name="Bekaert M."/>
        </authorList>
    </citation>
    <scope>NUCLEOTIDE SEQUENCE</scope>
    <source>
        <strain evidence="1">IoA-00</strain>
    </source>
</reference>
<dbReference type="EMBL" id="HG994584">
    <property type="protein sequence ID" value="CAF2935552.1"/>
    <property type="molecule type" value="Genomic_DNA"/>
</dbReference>
<accession>A0A7R8CUC9</accession>
<proteinExistence type="predicted"/>
<keyword evidence="2" id="KW-1185">Reference proteome</keyword>
<dbReference type="Gene3D" id="3.30.420.10">
    <property type="entry name" value="Ribonuclease H-like superfamily/Ribonuclease H"/>
    <property type="match status" value="1"/>
</dbReference>
<evidence type="ECO:0000313" key="2">
    <source>
        <dbReference type="Proteomes" id="UP000675881"/>
    </source>
</evidence>
<evidence type="ECO:0000313" key="1">
    <source>
        <dbReference type="EMBL" id="CAF2935552.1"/>
    </source>
</evidence>
<dbReference type="GO" id="GO:0003676">
    <property type="term" value="F:nucleic acid binding"/>
    <property type="evidence" value="ECO:0007669"/>
    <property type="project" value="InterPro"/>
</dbReference>
<dbReference type="InterPro" id="IPR036397">
    <property type="entry name" value="RNaseH_sf"/>
</dbReference>